<evidence type="ECO:0000313" key="1">
    <source>
        <dbReference type="EMBL" id="RVU64904.1"/>
    </source>
</evidence>
<gene>
    <name evidence="1" type="ORF">BM74_06920</name>
</gene>
<evidence type="ECO:0000313" key="2">
    <source>
        <dbReference type="Proteomes" id="UP000286687"/>
    </source>
</evidence>
<sequence>MLHAVMQEQQYWKGQKQKFRKENKKLLISLEPHLYERLEELALYNESLDQIALELVTEGLDYIYMEDVPVQQSHAFQHFIEFELTPFQHKLLQQLAIKRGCSERKMAYTILRFMLKTK</sequence>
<protein>
    <submittedName>
        <fullName evidence="1">Uncharacterized protein</fullName>
    </submittedName>
</protein>
<proteinExistence type="predicted"/>
<dbReference type="Proteomes" id="UP000286687">
    <property type="component" value="Unassembled WGS sequence"/>
</dbReference>
<dbReference type="EMBL" id="LDER01000120">
    <property type="protein sequence ID" value="RVU64904.1"/>
    <property type="molecule type" value="Genomic_DNA"/>
</dbReference>
<dbReference type="RefSeq" id="WP_106103749.1">
    <property type="nucleotide sequence ID" value="NZ_LDER01000120.1"/>
</dbReference>
<organism evidence="1 2">
    <name type="scientific">Bacillus thuringiensis</name>
    <dbReference type="NCBI Taxonomy" id="1428"/>
    <lineage>
        <taxon>Bacteria</taxon>
        <taxon>Bacillati</taxon>
        <taxon>Bacillota</taxon>
        <taxon>Bacilli</taxon>
        <taxon>Bacillales</taxon>
        <taxon>Bacillaceae</taxon>
        <taxon>Bacillus</taxon>
        <taxon>Bacillus cereus group</taxon>
    </lineage>
</organism>
<dbReference type="AlphaFoldDB" id="A0A437SNQ5"/>
<reference evidence="1 2" key="1">
    <citation type="submission" date="2018-01" db="EMBL/GenBank/DDBJ databases">
        <title>Complete genome sequence of G25-42.</title>
        <authorList>
            <person name="Zheng Z."/>
            <person name="Sun M."/>
        </authorList>
    </citation>
    <scope>NUCLEOTIDE SEQUENCE [LARGE SCALE GENOMIC DNA]</scope>
    <source>
        <strain evidence="1 2">G25-42</strain>
    </source>
</reference>
<comment type="caution">
    <text evidence="1">The sequence shown here is derived from an EMBL/GenBank/DDBJ whole genome shotgun (WGS) entry which is preliminary data.</text>
</comment>
<accession>A0A437SNQ5</accession>
<name>A0A437SNQ5_BACTU</name>